<dbReference type="GO" id="GO:0016491">
    <property type="term" value="F:oxidoreductase activity"/>
    <property type="evidence" value="ECO:0007669"/>
    <property type="project" value="UniProtKB-KW"/>
</dbReference>
<dbReference type="PROSITE" id="PS51085">
    <property type="entry name" value="2FE2S_FER_2"/>
    <property type="match status" value="1"/>
</dbReference>
<name>A0A4U1L2P6_9SPHN</name>
<keyword evidence="4" id="KW-1185">Reference proteome</keyword>
<proteinExistence type="predicted"/>
<dbReference type="Pfam" id="PF13510">
    <property type="entry name" value="Fer2_4"/>
    <property type="match status" value="1"/>
</dbReference>
<dbReference type="InterPro" id="IPR042204">
    <property type="entry name" value="2Fe-2S-bd_N"/>
</dbReference>
<dbReference type="SUPFAM" id="SSF54292">
    <property type="entry name" value="2Fe-2S ferredoxin-like"/>
    <property type="match status" value="1"/>
</dbReference>
<dbReference type="Proteomes" id="UP000309138">
    <property type="component" value="Unassembled WGS sequence"/>
</dbReference>
<feature type="domain" description="2Fe-2S ferredoxin-type" evidence="2">
    <location>
        <begin position="12"/>
        <end position="81"/>
    </location>
</feature>
<keyword evidence="1" id="KW-0560">Oxidoreductase</keyword>
<gene>
    <name evidence="3" type="ORF">FBR43_08220</name>
</gene>
<sequence>MRRVEAGVTRGQRVAFTIDGASVTAFKGETVLAAARAADMPIAGWCNMGSCGECMVTAASGMRVRACLTPVAEGLSVTTHG</sequence>
<dbReference type="OrthoDB" id="573392at2"/>
<organism evidence="3 4">
    <name type="scientific">Sphingomonas baiyangensis</name>
    <dbReference type="NCBI Taxonomy" id="2572576"/>
    <lineage>
        <taxon>Bacteria</taxon>
        <taxon>Pseudomonadati</taxon>
        <taxon>Pseudomonadota</taxon>
        <taxon>Alphaproteobacteria</taxon>
        <taxon>Sphingomonadales</taxon>
        <taxon>Sphingomonadaceae</taxon>
        <taxon>Sphingomonas</taxon>
    </lineage>
</organism>
<dbReference type="EMBL" id="SWKR01000002">
    <property type="protein sequence ID" value="TKD50754.1"/>
    <property type="molecule type" value="Genomic_DNA"/>
</dbReference>
<dbReference type="Gene3D" id="3.10.20.440">
    <property type="entry name" value="2Fe-2S iron-sulphur cluster binding domain, sarcosine oxidase, alpha subunit, N-terminal domain"/>
    <property type="match status" value="1"/>
</dbReference>
<reference evidence="3 4" key="1">
    <citation type="submission" date="2019-04" db="EMBL/GenBank/DDBJ databases">
        <authorList>
            <person name="Yang Y."/>
            <person name="Wei D."/>
        </authorList>
    </citation>
    <scope>NUCLEOTIDE SEQUENCE [LARGE SCALE GENOMIC DNA]</scope>
    <source>
        <strain evidence="3 4">L-1-4w-11</strain>
    </source>
</reference>
<dbReference type="InterPro" id="IPR036010">
    <property type="entry name" value="2Fe-2S_ferredoxin-like_sf"/>
</dbReference>
<protein>
    <submittedName>
        <fullName evidence="3">(2Fe-2S)-binding protein</fullName>
    </submittedName>
</protein>
<dbReference type="InterPro" id="IPR001041">
    <property type="entry name" value="2Fe-2S_ferredoxin-type"/>
</dbReference>
<evidence type="ECO:0000313" key="3">
    <source>
        <dbReference type="EMBL" id="TKD50754.1"/>
    </source>
</evidence>
<dbReference type="RefSeq" id="WP_136942699.1">
    <property type="nucleotide sequence ID" value="NZ_SWKR01000002.1"/>
</dbReference>
<comment type="caution">
    <text evidence="3">The sequence shown here is derived from an EMBL/GenBank/DDBJ whole genome shotgun (WGS) entry which is preliminary data.</text>
</comment>
<dbReference type="CDD" id="cd00207">
    <property type="entry name" value="fer2"/>
    <property type="match status" value="1"/>
</dbReference>
<evidence type="ECO:0000256" key="1">
    <source>
        <dbReference type="ARBA" id="ARBA00023002"/>
    </source>
</evidence>
<accession>A0A4U1L2P6</accession>
<dbReference type="GO" id="GO:0051536">
    <property type="term" value="F:iron-sulfur cluster binding"/>
    <property type="evidence" value="ECO:0007669"/>
    <property type="project" value="InterPro"/>
</dbReference>
<dbReference type="AlphaFoldDB" id="A0A4U1L2P6"/>
<evidence type="ECO:0000313" key="4">
    <source>
        <dbReference type="Proteomes" id="UP000309138"/>
    </source>
</evidence>
<evidence type="ECO:0000259" key="2">
    <source>
        <dbReference type="PROSITE" id="PS51085"/>
    </source>
</evidence>